<dbReference type="Proteomes" id="UP001432251">
    <property type="component" value="Chromosome"/>
</dbReference>
<gene>
    <name evidence="1" type="ORF">V2W30_36935</name>
</gene>
<organism evidence="1 2">
    <name type="scientific">Streptomyces citrinus</name>
    <dbReference type="NCBI Taxonomy" id="3118173"/>
    <lineage>
        <taxon>Bacteria</taxon>
        <taxon>Bacillati</taxon>
        <taxon>Actinomycetota</taxon>
        <taxon>Actinomycetes</taxon>
        <taxon>Kitasatosporales</taxon>
        <taxon>Streptomycetaceae</taxon>
        <taxon>Streptomyces</taxon>
    </lineage>
</organism>
<reference evidence="1" key="1">
    <citation type="journal article" date="2025" name="Int. J. Syst. Evol. Microbiol.">
        <title>Streptomyces citrinus sp. nov., with yellow diffusible pigment.</title>
        <authorList>
            <person name="He Y."/>
            <person name="Yang E."/>
            <person name="Xu J."/>
            <person name="Sun Y."/>
            <person name="Sun L."/>
        </authorList>
    </citation>
    <scope>NUCLEOTIDE SEQUENCE</scope>
    <source>
        <strain evidence="1">Q6</strain>
    </source>
</reference>
<evidence type="ECO:0000313" key="2">
    <source>
        <dbReference type="Proteomes" id="UP001432251"/>
    </source>
</evidence>
<accession>A0ACD5AMV9</accession>
<sequence length="80" mass="8350">MLVPHPTVLRRLLAEYQELSESAAPGAAPVDAVTRQRVEDLGYTLCVVTGTRHVGAAVRTATRLLASSGPARAVAEPAGE</sequence>
<dbReference type="EMBL" id="CP146022">
    <property type="protein sequence ID" value="WWQ68373.1"/>
    <property type="molecule type" value="Genomic_DNA"/>
</dbReference>
<name>A0ACD5AMV9_9ACTN</name>
<evidence type="ECO:0000313" key="1">
    <source>
        <dbReference type="EMBL" id="WWQ68373.1"/>
    </source>
</evidence>
<protein>
    <submittedName>
        <fullName evidence="1">DUF5133 domain-containing protein</fullName>
    </submittedName>
</protein>
<keyword evidence="2" id="KW-1185">Reference proteome</keyword>
<proteinExistence type="predicted"/>